<dbReference type="RefSeq" id="WP_200276259.1">
    <property type="nucleotide sequence ID" value="NZ_JAENII010000002.1"/>
</dbReference>
<sequence>MFTLLRNLHRLLILVSLVAGATADDRWAPNAVAGPVNQLDIAGNACGPAALLTSFRCGDESWTEVATAIPGSSDKAKLLYMIRAHGLRPSTSLKDRKRWTREGVNVEDLNSIAGELSALAAKPSPKLESLLLTGRESPEKLVGRVHSRMRNSLKNGFPPVISLRRYVFRKGQWQALQTHFVTIVRVPDRIPRRTSNFDFTYFDPWGGKKETGWFLIPTKPLLAPPSESSPCLETNVPKANIGKAKVHRGERTAVVPTFLIGRW</sequence>
<accession>A0A934RCM9</accession>
<feature type="chain" id="PRO_5037372169" description="Peptidase C39-like domain-containing protein" evidence="1">
    <location>
        <begin position="24"/>
        <end position="263"/>
    </location>
</feature>
<proteinExistence type="predicted"/>
<comment type="caution">
    <text evidence="2">The sequence shown here is derived from an EMBL/GenBank/DDBJ whole genome shotgun (WGS) entry which is preliminary data.</text>
</comment>
<reference evidence="2" key="1">
    <citation type="submission" date="2021-01" db="EMBL/GenBank/DDBJ databases">
        <title>Modified the classification status of verrucomicrobia.</title>
        <authorList>
            <person name="Feng X."/>
        </authorList>
    </citation>
    <scope>NUCLEOTIDE SEQUENCE</scope>
    <source>
        <strain evidence="2">KCTC 22201</strain>
    </source>
</reference>
<feature type="signal peptide" evidence="1">
    <location>
        <begin position="1"/>
        <end position="23"/>
    </location>
</feature>
<name>A0A934RCM9_9BACT</name>
<evidence type="ECO:0000313" key="3">
    <source>
        <dbReference type="Proteomes" id="UP000658278"/>
    </source>
</evidence>
<dbReference type="EMBL" id="JAENII010000002">
    <property type="protein sequence ID" value="MBK1826005.1"/>
    <property type="molecule type" value="Genomic_DNA"/>
</dbReference>
<keyword evidence="1" id="KW-0732">Signal</keyword>
<protein>
    <recommendedName>
        <fullName evidence="4">Peptidase C39-like domain-containing protein</fullName>
    </recommendedName>
</protein>
<evidence type="ECO:0000313" key="2">
    <source>
        <dbReference type="EMBL" id="MBK1826005.1"/>
    </source>
</evidence>
<organism evidence="2 3">
    <name type="scientific">Haloferula rosea</name>
    <dbReference type="NCBI Taxonomy" id="490093"/>
    <lineage>
        <taxon>Bacteria</taxon>
        <taxon>Pseudomonadati</taxon>
        <taxon>Verrucomicrobiota</taxon>
        <taxon>Verrucomicrobiia</taxon>
        <taxon>Verrucomicrobiales</taxon>
        <taxon>Verrucomicrobiaceae</taxon>
        <taxon>Haloferula</taxon>
    </lineage>
</organism>
<keyword evidence="3" id="KW-1185">Reference proteome</keyword>
<dbReference type="AlphaFoldDB" id="A0A934RCM9"/>
<dbReference type="Proteomes" id="UP000658278">
    <property type="component" value="Unassembled WGS sequence"/>
</dbReference>
<gene>
    <name evidence="2" type="ORF">JIN81_03165</name>
</gene>
<evidence type="ECO:0008006" key="4">
    <source>
        <dbReference type="Google" id="ProtNLM"/>
    </source>
</evidence>
<evidence type="ECO:0000256" key="1">
    <source>
        <dbReference type="SAM" id="SignalP"/>
    </source>
</evidence>